<name>A0ACC2ICX4_9PLEO</name>
<sequence>MYTANDKAVLCIARLVSLLIFAIVSFLSAEATRRVLQNHRHAVGLCGPAREEGDDRYKVARFLATSTKLSFFAVFVQISGAVFLGVSLLAGWRAGTAWSDAVFLVPKGNVVFIHQLPTPGDSTFLGNMKVHMPAICIFSVIARVFTANSSQPSVEVIVTLYSSGVKINIHVELAYSQSISNSTDSASGTYPSGNGTRAIENHAEATPDSCDKGRLSQLYWIPSGHWALQSLSLIDLSGFLAGSSKHRQPTLLSVVVIATVAMAVSVVGLPSICDLRRCNNLRGLAASYVN</sequence>
<organism evidence="1 2">
    <name type="scientific">Boeremia exigua</name>
    <dbReference type="NCBI Taxonomy" id="749465"/>
    <lineage>
        <taxon>Eukaryota</taxon>
        <taxon>Fungi</taxon>
        <taxon>Dikarya</taxon>
        <taxon>Ascomycota</taxon>
        <taxon>Pezizomycotina</taxon>
        <taxon>Dothideomycetes</taxon>
        <taxon>Pleosporomycetidae</taxon>
        <taxon>Pleosporales</taxon>
        <taxon>Pleosporineae</taxon>
        <taxon>Didymellaceae</taxon>
        <taxon>Boeremia</taxon>
    </lineage>
</organism>
<evidence type="ECO:0000313" key="1">
    <source>
        <dbReference type="EMBL" id="KAJ8112948.1"/>
    </source>
</evidence>
<reference evidence="1" key="1">
    <citation type="submission" date="2022-11" db="EMBL/GenBank/DDBJ databases">
        <title>Genome Sequence of Boeremia exigua.</title>
        <authorList>
            <person name="Buettner E."/>
        </authorList>
    </citation>
    <scope>NUCLEOTIDE SEQUENCE</scope>
    <source>
        <strain evidence="1">CU02</strain>
    </source>
</reference>
<dbReference type="EMBL" id="JAPHNI010000286">
    <property type="protein sequence ID" value="KAJ8112948.1"/>
    <property type="molecule type" value="Genomic_DNA"/>
</dbReference>
<dbReference type="Proteomes" id="UP001153331">
    <property type="component" value="Unassembled WGS sequence"/>
</dbReference>
<proteinExistence type="predicted"/>
<comment type="caution">
    <text evidence="1">The sequence shown here is derived from an EMBL/GenBank/DDBJ whole genome shotgun (WGS) entry which is preliminary data.</text>
</comment>
<gene>
    <name evidence="1" type="ORF">OPT61_g4810</name>
</gene>
<protein>
    <submittedName>
        <fullName evidence="1">Uncharacterized protein</fullName>
    </submittedName>
</protein>
<accession>A0ACC2ICX4</accession>
<evidence type="ECO:0000313" key="2">
    <source>
        <dbReference type="Proteomes" id="UP001153331"/>
    </source>
</evidence>
<keyword evidence="2" id="KW-1185">Reference proteome</keyword>